<dbReference type="EMBL" id="JABZXJ010000008">
    <property type="protein sequence ID" value="MBF1649056.1"/>
    <property type="molecule type" value="Genomic_DNA"/>
</dbReference>
<dbReference type="NCBIfam" id="TIGR03604">
    <property type="entry name" value="TOMM_cyclo_SagD"/>
    <property type="match status" value="1"/>
</dbReference>
<dbReference type="InterPro" id="IPR003776">
    <property type="entry name" value="YcaO-like_dom"/>
</dbReference>
<reference evidence="3" key="1">
    <citation type="submission" date="2020-04" db="EMBL/GenBank/DDBJ databases">
        <title>Deep metagenomics examines the oral microbiome during advanced dental caries in children, revealing novel taxa and co-occurrences with host molecules.</title>
        <authorList>
            <person name="Baker J.L."/>
            <person name="Morton J.T."/>
            <person name="Dinis M."/>
            <person name="Alvarez R."/>
            <person name="Tran N.C."/>
            <person name="Knight R."/>
            <person name="Edlund A."/>
        </authorList>
    </citation>
    <scope>NUCLEOTIDE SEQUENCE</scope>
    <source>
        <strain evidence="3">JCVI_47_bin.4</strain>
    </source>
</reference>
<sequence length="449" mass="50186">MYFSDLKEPSSNSLRRVRQLRSPYGLVSQTIPLYPAEGDPQFSIYTSTLDDPSSVLETQRNWSHDSSQGNFDGAGGAIDPERAQDISIVESLERYTSCSWDSDSLVFAREDELGDAAVSPSRFPQCSASELSSSDASLVAYDPRLPIRWQKAWSLTRQQEVYVPANTIYLRFPMYSRSELFTHSISTGSAAHSSIKDAVLGGLLEVIERDSISLTWLQKMRLPRVTINQDELQKDVLEYYKVANSTNLEVQVFDATTDFGVPVLYAVQLSEYDPVLSQIVAATCDIDPQQALAKIYRELSSLRIALKAHAQSNSQQEPHKEGVSVIGGAIYQGNRGRRHVFDFLLEGERPSISLDDVGKRPAEGADPLKWVVNQLESVGAEVIAVDITTDEARQVGMHVVKVLVPEAMPLSFVHNARYLNTRRLYDVPRIMGRRVHDEAHLNHELQPFA</sequence>
<feature type="compositionally biased region" description="Polar residues" evidence="1">
    <location>
        <begin position="58"/>
        <end position="70"/>
    </location>
</feature>
<evidence type="ECO:0000259" key="2">
    <source>
        <dbReference type="PROSITE" id="PS51664"/>
    </source>
</evidence>
<dbReference type="Gene3D" id="3.30.1330.230">
    <property type="match status" value="1"/>
</dbReference>
<dbReference type="AlphaFoldDB" id="A0A930KID0"/>
<evidence type="ECO:0000313" key="4">
    <source>
        <dbReference type="Proteomes" id="UP000769484"/>
    </source>
</evidence>
<dbReference type="InterPro" id="IPR027624">
    <property type="entry name" value="TOMM_cyclo_SagD"/>
</dbReference>
<organism evidence="3 4">
    <name type="scientific">Rothia dentocariosa</name>
    <dbReference type="NCBI Taxonomy" id="2047"/>
    <lineage>
        <taxon>Bacteria</taxon>
        <taxon>Bacillati</taxon>
        <taxon>Actinomycetota</taxon>
        <taxon>Actinomycetes</taxon>
        <taxon>Micrococcales</taxon>
        <taxon>Micrococcaceae</taxon>
        <taxon>Rothia</taxon>
    </lineage>
</organism>
<dbReference type="PROSITE" id="PS51664">
    <property type="entry name" value="YCAO"/>
    <property type="match status" value="1"/>
</dbReference>
<dbReference type="Proteomes" id="UP000769484">
    <property type="component" value="Unassembled WGS sequence"/>
</dbReference>
<dbReference type="Gene3D" id="3.30.160.660">
    <property type="match status" value="1"/>
</dbReference>
<gene>
    <name evidence="3" type="ORF">HXO56_02985</name>
</gene>
<evidence type="ECO:0000313" key="3">
    <source>
        <dbReference type="EMBL" id="MBF1649056.1"/>
    </source>
</evidence>
<feature type="domain" description="YcaO" evidence="2">
    <location>
        <begin position="75"/>
        <end position="449"/>
    </location>
</feature>
<protein>
    <submittedName>
        <fullName evidence="3">YcaO-like family protein</fullName>
    </submittedName>
</protein>
<accession>A0A930KID0</accession>
<dbReference type="PANTHER" id="PTHR37809">
    <property type="entry name" value="RIBOSOMAL PROTEIN S12 METHYLTHIOTRANSFERASE ACCESSORY FACTOR YCAO"/>
    <property type="match status" value="1"/>
</dbReference>
<comment type="caution">
    <text evidence="3">The sequence shown here is derived from an EMBL/GenBank/DDBJ whole genome shotgun (WGS) entry which is preliminary data.</text>
</comment>
<proteinExistence type="predicted"/>
<feature type="region of interest" description="Disordered" evidence="1">
    <location>
        <begin position="58"/>
        <end position="79"/>
    </location>
</feature>
<dbReference type="Pfam" id="PF02624">
    <property type="entry name" value="YcaO"/>
    <property type="match status" value="1"/>
</dbReference>
<dbReference type="PANTHER" id="PTHR37809:SF1">
    <property type="entry name" value="RIBOSOMAL PROTEIN S12 METHYLTHIOTRANSFERASE ACCESSORY FACTOR YCAO"/>
    <property type="match status" value="1"/>
</dbReference>
<name>A0A930KID0_9MICC</name>
<evidence type="ECO:0000256" key="1">
    <source>
        <dbReference type="SAM" id="MobiDB-lite"/>
    </source>
</evidence>
<dbReference type="Gene3D" id="3.30.40.250">
    <property type="match status" value="1"/>
</dbReference>